<dbReference type="PANTHER" id="PTHR32432">
    <property type="entry name" value="CELL DIVISION PROTEIN FTSA-RELATED"/>
    <property type="match status" value="1"/>
</dbReference>
<dbReference type="Pfam" id="PF14450">
    <property type="entry name" value="FtsA"/>
    <property type="match status" value="1"/>
</dbReference>
<sequence length="401" mass="42918">MNKKTILAIDVGTGMIKVFVGRMQADGSVDILGSGAAPTVGYDRGAITDSNALTHSIRQAVDCVRMAADSQETGCVYLGISGSSLVMQNSIGSIAPITSGTVTVEDIERACKAATFAIADTDYEILHVFSTKESVVKPGAALEVEAHIISAPKVIVQGLTQALAETGLKLNGIVANGIVAAEAMRKELPEQLNNFIFMDIGAGTADVVIYVGGKLCSSASLPLGGDYITNDLMQGLSVNRVHAEEIKRYYSRLSPDLHNQGVVLDCNDYGTTDKHISFDFLYDIIESRVDEIVVLLYESVKPLLDKYLTVNGQTLECIYLTGGSGTMPSMGSCIAKVFQIHTETIKPAQLADEYAHSTNTVCYGIISHGAKISTGEPVAEGYSAWNVFIRKAKKLLKFDRC</sequence>
<dbReference type="RefSeq" id="WP_169717838.1">
    <property type="nucleotide sequence ID" value="NZ_CP155573.1"/>
</dbReference>
<dbReference type="Proteomes" id="UP000216752">
    <property type="component" value="Chromosome"/>
</dbReference>
<dbReference type="SMART" id="SM00842">
    <property type="entry name" value="FtsA"/>
    <property type="match status" value="1"/>
</dbReference>
<evidence type="ECO:0000256" key="4">
    <source>
        <dbReference type="ARBA" id="ARBA00023306"/>
    </source>
</evidence>
<evidence type="ECO:0000313" key="7">
    <source>
        <dbReference type="EMBL" id="XFO66019.1"/>
    </source>
</evidence>
<accession>A0ABZ3IK26</accession>
<evidence type="ECO:0000259" key="6">
    <source>
        <dbReference type="SMART" id="SM00842"/>
    </source>
</evidence>
<evidence type="ECO:0000256" key="1">
    <source>
        <dbReference type="ARBA" id="ARBA00022475"/>
    </source>
</evidence>
<dbReference type="Gene3D" id="3.30.420.40">
    <property type="match status" value="1"/>
</dbReference>
<feature type="domain" description="SHS2" evidence="6">
    <location>
        <begin position="6"/>
        <end position="184"/>
    </location>
</feature>
<organism evidence="7 8">
    <name type="scientific">Sporomusa silvacetica DSM 10669</name>
    <dbReference type="NCBI Taxonomy" id="1123289"/>
    <lineage>
        <taxon>Bacteria</taxon>
        <taxon>Bacillati</taxon>
        <taxon>Bacillota</taxon>
        <taxon>Negativicutes</taxon>
        <taxon>Selenomonadales</taxon>
        <taxon>Sporomusaceae</taxon>
        <taxon>Sporomusa</taxon>
    </lineage>
</organism>
<dbReference type="InterPro" id="IPR050696">
    <property type="entry name" value="FtsA/MreB"/>
</dbReference>
<dbReference type="InterPro" id="IPR043129">
    <property type="entry name" value="ATPase_NBD"/>
</dbReference>
<comment type="similarity">
    <text evidence="5">Belongs to the FtsA/MreB family.</text>
</comment>
<keyword evidence="4 5" id="KW-0131">Cell cycle</keyword>
<evidence type="ECO:0000256" key="3">
    <source>
        <dbReference type="ARBA" id="ARBA00023136"/>
    </source>
</evidence>
<dbReference type="PIRSF" id="PIRSF003101">
    <property type="entry name" value="FtsA"/>
    <property type="match status" value="1"/>
</dbReference>
<evidence type="ECO:0000256" key="2">
    <source>
        <dbReference type="ARBA" id="ARBA00022618"/>
    </source>
</evidence>
<keyword evidence="3" id="KW-0472">Membrane</keyword>
<keyword evidence="8" id="KW-1185">Reference proteome</keyword>
<keyword evidence="1" id="KW-1003">Cell membrane</keyword>
<dbReference type="EMBL" id="CP155573">
    <property type="protein sequence ID" value="XFO66019.1"/>
    <property type="molecule type" value="Genomic_DNA"/>
</dbReference>
<reference evidence="7" key="1">
    <citation type="submission" date="2024-05" db="EMBL/GenBank/DDBJ databases">
        <title>Isolation and characterization of Sporomusa carbonis sp. nov., a carboxydotrophic hydrogenogen in the genus of Sporomusa isolated from a charcoal burning pile.</title>
        <authorList>
            <person name="Boeer T."/>
            <person name="Rosenbaum F."/>
            <person name="Eysell L."/>
            <person name="Mueller V."/>
            <person name="Daniel R."/>
            <person name="Poehlein A."/>
        </authorList>
    </citation>
    <scope>NUCLEOTIDE SEQUENCE [LARGE SCALE GENOMIC DNA]</scope>
    <source>
        <strain evidence="7">DSM 10669</strain>
    </source>
</reference>
<keyword evidence="2 5" id="KW-0132">Cell division</keyword>
<evidence type="ECO:0000313" key="8">
    <source>
        <dbReference type="Proteomes" id="UP000216752"/>
    </source>
</evidence>
<dbReference type="InterPro" id="IPR020823">
    <property type="entry name" value="Cell_div_FtsA"/>
</dbReference>
<dbReference type="GO" id="GO:0051301">
    <property type="term" value="P:cell division"/>
    <property type="evidence" value="ECO:0007669"/>
    <property type="project" value="UniProtKB-KW"/>
</dbReference>
<proteinExistence type="inferred from homology"/>
<dbReference type="InterPro" id="IPR003494">
    <property type="entry name" value="SHS2_FtsA"/>
</dbReference>
<dbReference type="PANTHER" id="PTHR32432:SF4">
    <property type="entry name" value="CELL DIVISION PROTEIN FTSA"/>
    <property type="match status" value="1"/>
</dbReference>
<name>A0ABZ3IK26_9FIRM</name>
<dbReference type="SUPFAM" id="SSF53067">
    <property type="entry name" value="Actin-like ATPase domain"/>
    <property type="match status" value="2"/>
</dbReference>
<comment type="subunit">
    <text evidence="5">Interacts with FtsZ.</text>
</comment>
<gene>
    <name evidence="7" type="primary">ftsA_2</name>
    <name evidence="7" type="ORF">SPSIL_021670</name>
</gene>
<comment type="function">
    <text evidence="5">Cell division protein that is involved in the assembly of the Z ring. May serve as a membrane anchor for the Z ring.</text>
</comment>
<evidence type="ECO:0000256" key="5">
    <source>
        <dbReference type="PIRNR" id="PIRNR003101"/>
    </source>
</evidence>
<protein>
    <recommendedName>
        <fullName evidence="5">Cell division protein FtsA</fullName>
    </recommendedName>
</protein>
<dbReference type="NCBIfam" id="TIGR01174">
    <property type="entry name" value="ftsA"/>
    <property type="match status" value="1"/>
</dbReference>